<dbReference type="EMBL" id="CP060139">
    <property type="protein sequence ID" value="QNR24727.1"/>
    <property type="molecule type" value="Genomic_DNA"/>
</dbReference>
<dbReference type="RefSeq" id="WP_210759254.1">
    <property type="nucleotide sequence ID" value="NZ_CP060139.1"/>
</dbReference>
<evidence type="ECO:0000313" key="2">
    <source>
        <dbReference type="Proteomes" id="UP000516305"/>
    </source>
</evidence>
<evidence type="ECO:0000313" key="1">
    <source>
        <dbReference type="EMBL" id="QNR24727.1"/>
    </source>
</evidence>
<gene>
    <name evidence="1" type="ORF">H4K34_02470</name>
</gene>
<keyword evidence="2" id="KW-1185">Reference proteome</keyword>
<proteinExistence type="predicted"/>
<dbReference type="Proteomes" id="UP000516305">
    <property type="component" value="Chromosome"/>
</dbReference>
<organism evidence="1 2">
    <name type="scientific">Croceimicrobium hydrocarbonivorans</name>
    <dbReference type="NCBI Taxonomy" id="2761580"/>
    <lineage>
        <taxon>Bacteria</taxon>
        <taxon>Pseudomonadati</taxon>
        <taxon>Bacteroidota</taxon>
        <taxon>Flavobacteriia</taxon>
        <taxon>Flavobacteriales</taxon>
        <taxon>Owenweeksiaceae</taxon>
        <taxon>Croceimicrobium</taxon>
    </lineage>
</organism>
<sequence length="1474" mass="169140">MRLRLIFIFLCSSFMTLQGQSLKRFTPEKTTYLQELKQFWEDENSNLEDTAIEHLSRDFDSLFIDQFTDEEAALLYDLSNGLLRKRMRDFEDWAHLLRISVWFKQEQAEGELERFYKDFEEVSKRPAKQSSVYLATFYNVIHRKVLYDDGRIRWEIVGGIGQYRFENGPVFSFDIADLVGFYKNDSTLIEGTQGEFRPRQYQFDGLGGTGYFTRAGLTQDSAYVDIVKYSFDVTKAELEIDSVTLHTNFYLDQAVEGSWHEKLTSQSETGHATFPRFRSYRNDLYVPYILPYAQFKGGFSIIGDRFYGGGNDSNSRATIMLDYKDTVLIKATSRRFWLRRDKVYSEDVEAVIYLGNGDSIFHPKVTMRYLPEKKQFSFIRNDEGMGSAIFSDTYHNLDMLFDIITWDVGSPRMRISSLNMGSTSPVVFESKNYYRGRRFDDLRGMSSSHPLVMLQRLSQKMGGTRSFTDEDIAYHLKMDRSDAHRFLMRFSVLGFIDYSVQTREAYIKDKTFEYILNAKGLRDFDVIQFVSRLENGTNATLSLEDYAMQVEGIKAITLSDSQRVGLFPANEKIIIHKDLNFDFDGQISAGRFNFWGNQFKFNYEQFRIAMVDIDSMRFKVLSFEPNALGQRYLVDVKTVLQDLTGDLQIDKPNNKSGKGYFSEYPIFTSAKDSYIYYDKPSIFDGVYNREDFYVTLEPFEIDSLDNTSTTGLSFDGTLTSANIFPEFEEFIKVQEDYSLGFTRQTPAGGFPTYGGKGQYTAELSLSNRGLRGNGKLDYLNSVAYSEEFFFFPDSTDGITSSYEITEKTGGAGSNPHVTIDQSKLHWEPYNDVLYTSSMEQPFALYDAMGMRTSGTLAHSPTGLKGRGLNEFLDAETRSKDYTFESRKLLSPNTAFRVRANPDADWGFGVDSAQADIDFNKQKGEFRLLNTDQYFSLTANKYIAYMDFALWQIPQKAIDLSKESGAGLSEMISVHPHQDSLRFLADHSKFYLENTLLESFKVPEIIVADAYIYPDTGYVAIDSNAVMRTLTNAAISADLVDQFHNIYGASIDIKSANYYHGKGDYEYVDKDGTPWPIHFKELKVDTGTTVGFAQVSQEDFFYLSPFFAYYGNVRMRADRKELLFRGYTHIEADCDAISTNWFNFESLIDPANILIELPEVDSEDKTKLLANGIYLASDTISGYAAFLSQEVRPTDKQMFFANGVLYYDEAISSYVITEREKIENPDLPINILRFNNLNCTMEGEGAMSLGDGKSQLNINSYGLISYDLNTDKMQLDLTMGMEFFFAKDLLEKFAQIVTDNADGEGVNIGRKAFEIATEYRLEPKDLEKFREEVNAFGAPEKVPDDLRQTLLFGELTMNWTPESISFLSEGPIGIAGFGESFVNAKVEGYVEIQRKRRGDEIYIYLDLGSDEIYIDYKRNQMGIYTTNDEFMTLLKEMDIKDRRNEVRGMPPFMYSISTKGKMNRFIRRFDSFEDQ</sequence>
<reference evidence="1 2" key="1">
    <citation type="submission" date="2020-08" db="EMBL/GenBank/DDBJ databases">
        <title>Croceimicrobium hydrocarbonivorans gen. nov., sp. nov., a novel marine bacterium isolated from a bacterial consortium that degrades polyethylene terephthalate.</title>
        <authorList>
            <person name="Liu R."/>
        </authorList>
    </citation>
    <scope>NUCLEOTIDE SEQUENCE [LARGE SCALE GENOMIC DNA]</scope>
    <source>
        <strain evidence="1 2">A20-9</strain>
    </source>
</reference>
<accession>A0A7H0VG79</accession>
<name>A0A7H0VG79_9FLAO</name>
<protein>
    <submittedName>
        <fullName evidence="1">Uncharacterized protein</fullName>
    </submittedName>
</protein>
<dbReference type="KEGG" id="chyd:H4K34_02470"/>